<organism evidence="2 3">
    <name type="scientific">Polyangium fumosum</name>
    <dbReference type="NCBI Taxonomy" id="889272"/>
    <lineage>
        <taxon>Bacteria</taxon>
        <taxon>Pseudomonadati</taxon>
        <taxon>Myxococcota</taxon>
        <taxon>Polyangia</taxon>
        <taxon>Polyangiales</taxon>
        <taxon>Polyangiaceae</taxon>
        <taxon>Polyangium</taxon>
    </lineage>
</organism>
<reference evidence="2 3" key="1">
    <citation type="submission" date="2019-04" db="EMBL/GenBank/DDBJ databases">
        <authorList>
            <person name="Li Y."/>
            <person name="Wang J."/>
        </authorList>
    </citation>
    <scope>NUCLEOTIDE SEQUENCE [LARGE SCALE GENOMIC DNA]</scope>
    <source>
        <strain evidence="2 3">DSM 14668</strain>
    </source>
</reference>
<comment type="caution">
    <text evidence="2">The sequence shown here is derived from an EMBL/GenBank/DDBJ whole genome shotgun (WGS) entry which is preliminary data.</text>
</comment>
<dbReference type="OrthoDB" id="5530835at2"/>
<evidence type="ECO:0000313" key="2">
    <source>
        <dbReference type="EMBL" id="TKD06646.1"/>
    </source>
</evidence>
<dbReference type="AlphaFoldDB" id="A0A4V5PS76"/>
<sequence length="243" mass="25735">MPDTWIPPTAADTPTLYPPEPEPDASSWLTWIPAPESWNAAPTMLLPPPKLGPPIPIPEGVFLIPTELLPPPMMEPAAPREPSAIPPPPRVGPIAASAPAPAPACASASASASVPTPLPLDLFPVERVARLDAALALAPENAPRILDTHQLDPATWIALRQHCQTALRAALRDGDPAPLRAYDVAFVAELERVRGPIAASQHAELVQAAARGRRSEAFARLGLPHLAALAIERVMVQRACATR</sequence>
<keyword evidence="3" id="KW-1185">Reference proteome</keyword>
<evidence type="ECO:0000313" key="3">
    <source>
        <dbReference type="Proteomes" id="UP000309215"/>
    </source>
</evidence>
<dbReference type="Proteomes" id="UP000309215">
    <property type="component" value="Unassembled WGS sequence"/>
</dbReference>
<dbReference type="EMBL" id="SSMQ01000018">
    <property type="protein sequence ID" value="TKD06646.1"/>
    <property type="molecule type" value="Genomic_DNA"/>
</dbReference>
<name>A0A4V5PS76_9BACT</name>
<dbReference type="RefSeq" id="WP_136930497.1">
    <property type="nucleotide sequence ID" value="NZ_SSMQ01000018.1"/>
</dbReference>
<gene>
    <name evidence="2" type="ORF">E8A74_19275</name>
</gene>
<protein>
    <submittedName>
        <fullName evidence="2">Uncharacterized protein</fullName>
    </submittedName>
</protein>
<proteinExistence type="predicted"/>
<accession>A0A4V5PS76</accession>
<feature type="region of interest" description="Disordered" evidence="1">
    <location>
        <begin position="1"/>
        <end position="28"/>
    </location>
</feature>
<evidence type="ECO:0000256" key="1">
    <source>
        <dbReference type="SAM" id="MobiDB-lite"/>
    </source>
</evidence>